<feature type="region of interest" description="Disordered" evidence="3">
    <location>
        <begin position="1065"/>
        <end position="1148"/>
    </location>
</feature>
<evidence type="ECO:0000256" key="1">
    <source>
        <dbReference type="ARBA" id="ARBA00022741"/>
    </source>
</evidence>
<evidence type="ECO:0000256" key="3">
    <source>
        <dbReference type="SAM" id="MobiDB-lite"/>
    </source>
</evidence>
<proteinExistence type="predicted"/>
<feature type="compositionally biased region" description="Basic and acidic residues" evidence="3">
    <location>
        <begin position="1510"/>
        <end position="1526"/>
    </location>
</feature>
<dbReference type="PRINTS" id="PR00038">
    <property type="entry name" value="HTHLUXR"/>
</dbReference>
<feature type="compositionally biased region" description="Basic and acidic residues" evidence="3">
    <location>
        <begin position="1100"/>
        <end position="1117"/>
    </location>
</feature>
<dbReference type="GO" id="GO:0004016">
    <property type="term" value="F:adenylate cyclase activity"/>
    <property type="evidence" value="ECO:0007669"/>
    <property type="project" value="TreeGrafter"/>
</dbReference>
<accession>I0H812</accession>
<keyword evidence="2" id="KW-0067">ATP-binding</keyword>
<keyword evidence="6" id="KW-1185">Reference proteome</keyword>
<dbReference type="STRING" id="512565.AMIS_39290"/>
<feature type="region of interest" description="Disordered" evidence="3">
    <location>
        <begin position="1613"/>
        <end position="1743"/>
    </location>
</feature>
<evidence type="ECO:0000259" key="4">
    <source>
        <dbReference type="PROSITE" id="PS50043"/>
    </source>
</evidence>
<dbReference type="PROSITE" id="PS50043">
    <property type="entry name" value="HTH_LUXR_2"/>
    <property type="match status" value="1"/>
</dbReference>
<dbReference type="InterPro" id="IPR041664">
    <property type="entry name" value="AAA_16"/>
</dbReference>
<dbReference type="SMART" id="SM00421">
    <property type="entry name" value="HTH_LUXR"/>
    <property type="match status" value="1"/>
</dbReference>
<sequence length="1743" mass="184062">MGHDVRGVPVLVGRETELARLRDAVDAAPGGGSAIAVTGDAGSGITAVLDHIAGYAARRGHLVLRCSGLRCESAEPGAGLHELLHTVLDRAAGLPEPRRRALLGSLGFTGERPERLAAGLAVLSLLETVARDRPVLVLADGWQWLDPLTAEVLTFLSRRLRTAPILLVAGLRAGPATDRGLPWPVERIDLEPLPAAEASRLLDTVAPALGAGIRRRILEAAAGNPLALREFASAVPRNREAGWQPAGGEPLPLTPRLETSLLAEVRTLPRATRRFLTLLAAADRDLLPELVPAALRAGLRPEDLDPAERAGLVTVTGDRVRFRQPLLRAAVHGAATWSERREAHDALAATAEDAGAAAWHRSALVTDPDEPAAAGLDSGADRAALPEAVRLLHRAATLSPGADQRIIRLAGAAELARQAGEYDRAHTLIDEAMALSPQGAALGHLIVTRTVLGLTTGLPDRSVAAIVESAASVRSLIVAGSLAWNHDPPAGTREALMRRIDETLAGRVADDELIHVDLLALSRAWIDPRAGADARERFPRVMATLRERARVDRGMRRNETRHMIVVAARIAEALHDPQTAAACWKLLAGVFAGGGSDAGRRAAGGPGVFAGGARPEADDVRRLAEQARTRILQGRLSDALAQSATARRFSGDMPVVRALATATHHLALAWTSPALAAVPAPADAPAFAEAIADWARGLVAVRERRFLDAWNALTCTRQHPATARNAVADLAEAAAGTGDPELIRLARARVGEAEGVARVIGSDHLLAVAARGRAILDGGDADFLLSAAAARRAGTPLDLARTLLAHGGRLRRQGRIVQARAQLAEARFLFDGAGAGPWAELAAAELRAAGGASGSSVSGELSAQELRIARLAAEGLTNREIAELLGCSPRTVGSYLYRIFPKLGISGRVHLRVALDASAVPQCGGELGPGREAELREHPAQVLGHGPVRQVDLVGDLPVGQALRRETRDLQLPRRQDPLVVSSAGRAGGAATGRRQPGLGLSGPVRRPGLAQQDGGAFQVGAGGGDVTFPAQPLAVPQVGPAELEAGAGADAVLQRGLEMSPRVTRRAGLRAGAGGKLGAREDSAGGEQGERALPGEQQTLRERGDADRRLDRREPGRGGLRAAGPDRGLDQVGAGPERDRLVDRRRLQRPQCVQVPALIEGEHTGRPRRHGVHPGERGRPDQRPGLLDGVAGGRVLTADGPGERHAGGGDRADHRQVEVEGEPQCPLGVGQPAGDVTGRDPFGGPPAQGDRLVADPAGRVVMLDRGRPAPVRGREVLHALGRERQHVDDLGVAFQQAGDDLGQVLAQSGQAPARIEQGHADLVQGVPPVRRHLVQRGADHGADLVVLLQDERLRGGPEQDLRRIGVSGREPGQVQGAPAGHVGCHAEQPFGAREGPYLVRRPRHRHGLAQHLGGLGRQTAAPGRLGCLGQAAHPVGDQRRQLAGPLVRDHRLMVGAPARGGVRGGLQRGGHLLVPAVGGGGPVPRGPARIGRHGGESTVCLRPGRRRRGAQDRRGQQRVTEDHPSAGHPDQPGTLGRVQAGRVQARRADRRDQLGRRDVLTGRRDQQHPPAGVRELGDLGEERLLQALGHRHRVGEQGLAVPQRLRQLAQGQRVAGRDLQDLVPGARAQRGRDLGEQARGVLPGQRGQRQELRERGAPVGVRAVGTGRRQQQRGGGPQPPRQERHDLGAGPVQPVQVLDRQQHRPGRGGLLQQSERGQADQQPVRRRAVLLTERHHQGGPLP</sequence>
<dbReference type="SUPFAM" id="SSF46894">
    <property type="entry name" value="C-terminal effector domain of the bipartite response regulators"/>
    <property type="match status" value="1"/>
</dbReference>
<dbReference type="KEGG" id="ams:AMIS_39290"/>
<dbReference type="GO" id="GO:0005737">
    <property type="term" value="C:cytoplasm"/>
    <property type="evidence" value="ECO:0007669"/>
    <property type="project" value="TreeGrafter"/>
</dbReference>
<dbReference type="InterPro" id="IPR000792">
    <property type="entry name" value="Tscrpt_reg_LuxR_C"/>
</dbReference>
<organism evidence="5 6">
    <name type="scientific">Actinoplanes missouriensis (strain ATCC 14538 / DSM 43046 / CBS 188.64 / JCM 3121 / NBRC 102363 / NCIMB 12654 / NRRL B-3342 / UNCC 431)</name>
    <dbReference type="NCBI Taxonomy" id="512565"/>
    <lineage>
        <taxon>Bacteria</taxon>
        <taxon>Bacillati</taxon>
        <taxon>Actinomycetota</taxon>
        <taxon>Actinomycetes</taxon>
        <taxon>Micromonosporales</taxon>
        <taxon>Micromonosporaceae</taxon>
        <taxon>Actinoplanes</taxon>
    </lineage>
</organism>
<dbReference type="InterPro" id="IPR016032">
    <property type="entry name" value="Sig_transdc_resp-reg_C-effctor"/>
</dbReference>
<dbReference type="Pfam" id="PF13191">
    <property type="entry name" value="AAA_16"/>
    <property type="match status" value="1"/>
</dbReference>
<feature type="compositionally biased region" description="Basic and acidic residues" evidence="3">
    <location>
        <begin position="1547"/>
        <end position="1568"/>
    </location>
</feature>
<keyword evidence="1" id="KW-0547">Nucleotide-binding</keyword>
<dbReference type="InterPro" id="IPR036388">
    <property type="entry name" value="WH-like_DNA-bd_sf"/>
</dbReference>
<dbReference type="HOGENOM" id="CLU_239606_0_0_11"/>
<dbReference type="PANTHER" id="PTHR16305:SF35">
    <property type="entry name" value="TRANSCRIPTIONAL ACTIVATOR DOMAIN"/>
    <property type="match status" value="1"/>
</dbReference>
<dbReference type="PANTHER" id="PTHR16305">
    <property type="entry name" value="TESTICULAR SOLUBLE ADENYLYL CYCLASE"/>
    <property type="match status" value="1"/>
</dbReference>
<dbReference type="SUPFAM" id="SSF52540">
    <property type="entry name" value="P-loop containing nucleoside triphosphate hydrolases"/>
    <property type="match status" value="1"/>
</dbReference>
<feature type="region of interest" description="Disordered" evidence="3">
    <location>
        <begin position="1476"/>
        <end position="1579"/>
    </location>
</feature>
<dbReference type="PROSITE" id="PS00622">
    <property type="entry name" value="HTH_LUXR_1"/>
    <property type="match status" value="1"/>
</dbReference>
<reference evidence="5 6" key="1">
    <citation type="submission" date="2012-02" db="EMBL/GenBank/DDBJ databases">
        <title>Complete genome sequence of Actinoplanes missouriensis 431 (= NBRC 102363).</title>
        <authorList>
            <person name="Ohnishi Y."/>
            <person name="Ishikawa J."/>
            <person name="Sekine M."/>
            <person name="Hosoyama A."/>
            <person name="Harada T."/>
            <person name="Narita H."/>
            <person name="Hata T."/>
            <person name="Konno Y."/>
            <person name="Tutikane K."/>
            <person name="Fujita N."/>
            <person name="Horinouchi S."/>
            <person name="Hayakawa M."/>
        </authorList>
    </citation>
    <scope>NUCLEOTIDE SEQUENCE [LARGE SCALE GENOMIC DNA]</scope>
    <source>
        <strain evidence="6">ATCC 14538 / DSM 43046 / CBS 188.64 / JCM 3121 / NBRC 102363 / NCIMB 12654 / NRRL B-3342 / UNCC 431</strain>
    </source>
</reference>
<feature type="compositionally biased region" description="Low complexity" evidence="3">
    <location>
        <begin position="1658"/>
        <end position="1670"/>
    </location>
</feature>
<feature type="compositionally biased region" description="Basic and acidic residues" evidence="3">
    <location>
        <begin position="1137"/>
        <end position="1146"/>
    </location>
</feature>
<dbReference type="Gene3D" id="1.10.10.10">
    <property type="entry name" value="Winged helix-like DNA-binding domain superfamily/Winged helix DNA-binding domain"/>
    <property type="match status" value="1"/>
</dbReference>
<evidence type="ECO:0000313" key="5">
    <source>
        <dbReference type="EMBL" id="BAL89149.1"/>
    </source>
</evidence>
<protein>
    <submittedName>
        <fullName evidence="5">Putative LuxR-family transcriptional regulator</fullName>
    </submittedName>
</protein>
<evidence type="ECO:0000313" key="6">
    <source>
        <dbReference type="Proteomes" id="UP000007882"/>
    </source>
</evidence>
<dbReference type="eggNOG" id="COG2197">
    <property type="taxonomic scope" value="Bacteria"/>
</dbReference>
<name>I0H812_ACTM4</name>
<feature type="region of interest" description="Disordered" evidence="3">
    <location>
        <begin position="1161"/>
        <end position="1235"/>
    </location>
</feature>
<dbReference type="Proteomes" id="UP000007882">
    <property type="component" value="Chromosome"/>
</dbReference>
<feature type="domain" description="HTH luxR-type" evidence="4">
    <location>
        <begin position="854"/>
        <end position="919"/>
    </location>
</feature>
<feature type="compositionally biased region" description="Polar residues" evidence="3">
    <location>
        <begin position="1712"/>
        <end position="1722"/>
    </location>
</feature>
<dbReference type="CDD" id="cd06170">
    <property type="entry name" value="LuxR_C_like"/>
    <property type="match status" value="1"/>
</dbReference>
<dbReference type="InterPro" id="IPR027417">
    <property type="entry name" value="P-loop_NTPase"/>
</dbReference>
<feature type="compositionally biased region" description="Basic and acidic residues" evidence="3">
    <location>
        <begin position="1174"/>
        <end position="1183"/>
    </location>
</feature>
<dbReference type="GO" id="GO:0003677">
    <property type="term" value="F:DNA binding"/>
    <property type="evidence" value="ECO:0007669"/>
    <property type="project" value="InterPro"/>
</dbReference>
<gene>
    <name evidence="5" type="ordered locus">AMIS_39290</name>
</gene>
<feature type="compositionally biased region" description="Basic and acidic residues" evidence="3">
    <location>
        <begin position="1202"/>
        <end position="1219"/>
    </location>
</feature>
<dbReference type="Pfam" id="PF00196">
    <property type="entry name" value="GerE"/>
    <property type="match status" value="1"/>
</dbReference>
<dbReference type="GO" id="GO:0005524">
    <property type="term" value="F:ATP binding"/>
    <property type="evidence" value="ECO:0007669"/>
    <property type="project" value="UniProtKB-KW"/>
</dbReference>
<evidence type="ECO:0000256" key="2">
    <source>
        <dbReference type="ARBA" id="ARBA00022840"/>
    </source>
</evidence>
<dbReference type="GO" id="GO:0006355">
    <property type="term" value="P:regulation of DNA-templated transcription"/>
    <property type="evidence" value="ECO:0007669"/>
    <property type="project" value="InterPro"/>
</dbReference>
<dbReference type="EMBL" id="AP012319">
    <property type="protein sequence ID" value="BAL89149.1"/>
    <property type="molecule type" value="Genomic_DNA"/>
</dbReference>